<reference evidence="2 3" key="1">
    <citation type="journal article" date="2017" name="ISME J.">
        <title>Energy and carbon metabolisms in a deep terrestrial subsurface fluid microbial community.</title>
        <authorList>
            <person name="Momper L."/>
            <person name="Jungbluth S.P."/>
            <person name="Lee M.D."/>
            <person name="Amend J.P."/>
        </authorList>
    </citation>
    <scope>NUCLEOTIDE SEQUENCE [LARGE SCALE GENOMIC DNA]</scope>
    <source>
        <strain evidence="2">SURF_17</strain>
    </source>
</reference>
<evidence type="ECO:0000313" key="3">
    <source>
        <dbReference type="Proteomes" id="UP000285961"/>
    </source>
</evidence>
<accession>A0A419F2K9</accession>
<dbReference type="AlphaFoldDB" id="A0A419F2K9"/>
<sequence>MASVKKRCSWAVKDPLLIKYHDEEWGVPLSDDNELFERLSLEIFQAGLSWRIVLHKRAALRRAFADFSIERVAAFTGRDVLRLLRNEDIIRNRLKIAATIENAKRLKRLIAQHGSFAGYVSGLDGEPEAMYRELKKQFSFMGPKIAESFLLSIGKLDKVHEPGCWKAVEKTSKTNRMK</sequence>
<protein>
    <submittedName>
        <fullName evidence="2">DNA-3-methyladenine glycosylase I</fullName>
    </submittedName>
</protein>
<dbReference type="Proteomes" id="UP000285961">
    <property type="component" value="Unassembled WGS sequence"/>
</dbReference>
<dbReference type="GO" id="GO:0006284">
    <property type="term" value="P:base-excision repair"/>
    <property type="evidence" value="ECO:0007669"/>
    <property type="project" value="InterPro"/>
</dbReference>
<dbReference type="PANTHER" id="PTHR30037">
    <property type="entry name" value="DNA-3-METHYLADENINE GLYCOSYLASE 1"/>
    <property type="match status" value="1"/>
</dbReference>
<dbReference type="InterPro" id="IPR052891">
    <property type="entry name" value="DNA-3mA_glycosylase"/>
</dbReference>
<feature type="binding site" evidence="1">
    <location>
        <position position="8"/>
    </location>
    <ligand>
        <name>Zn(2+)</name>
        <dbReference type="ChEBI" id="CHEBI:29105"/>
    </ligand>
</feature>
<dbReference type="InterPro" id="IPR011257">
    <property type="entry name" value="DNA_glycosylase"/>
</dbReference>
<dbReference type="PANTHER" id="PTHR30037:SF4">
    <property type="entry name" value="DNA-3-METHYLADENINE GLYCOSYLASE I"/>
    <property type="match status" value="1"/>
</dbReference>
<dbReference type="GO" id="GO:0008725">
    <property type="term" value="F:DNA-3-methyladenine glycosylase activity"/>
    <property type="evidence" value="ECO:0007669"/>
    <property type="project" value="InterPro"/>
</dbReference>
<evidence type="ECO:0000256" key="1">
    <source>
        <dbReference type="PIRSR" id="PIRSR605019-1"/>
    </source>
</evidence>
<comment type="caution">
    <text evidence="2">The sequence shown here is derived from an EMBL/GenBank/DDBJ whole genome shotgun (WGS) entry which is preliminary data.</text>
</comment>
<keyword evidence="1" id="KW-0479">Metal-binding</keyword>
<dbReference type="Pfam" id="PF03352">
    <property type="entry name" value="Adenine_glyco"/>
    <property type="match status" value="1"/>
</dbReference>
<dbReference type="SUPFAM" id="SSF48150">
    <property type="entry name" value="DNA-glycosylase"/>
    <property type="match status" value="1"/>
</dbReference>
<feature type="binding site" evidence="1">
    <location>
        <position position="21"/>
    </location>
    <ligand>
        <name>Zn(2+)</name>
        <dbReference type="ChEBI" id="CHEBI:29105"/>
    </ligand>
</feature>
<name>A0A419F2K9_9BACT</name>
<dbReference type="GO" id="GO:0046872">
    <property type="term" value="F:metal ion binding"/>
    <property type="evidence" value="ECO:0007669"/>
    <property type="project" value="UniProtKB-KW"/>
</dbReference>
<evidence type="ECO:0000313" key="2">
    <source>
        <dbReference type="EMBL" id="RJP72461.1"/>
    </source>
</evidence>
<dbReference type="Gene3D" id="1.10.340.30">
    <property type="entry name" value="Hypothetical protein, domain 2"/>
    <property type="match status" value="1"/>
</dbReference>
<keyword evidence="1" id="KW-0862">Zinc</keyword>
<dbReference type="EMBL" id="QZKI01000044">
    <property type="protein sequence ID" value="RJP72461.1"/>
    <property type="molecule type" value="Genomic_DNA"/>
</dbReference>
<proteinExistence type="predicted"/>
<organism evidence="2 3">
    <name type="scientific">Candidatus Abyssobacteria bacterium SURF_17</name>
    <dbReference type="NCBI Taxonomy" id="2093361"/>
    <lineage>
        <taxon>Bacteria</taxon>
        <taxon>Pseudomonadati</taxon>
        <taxon>Candidatus Hydrogenedentota</taxon>
        <taxon>Candidatus Abyssobacteria</taxon>
    </lineage>
</organism>
<dbReference type="InterPro" id="IPR005019">
    <property type="entry name" value="Adenine_glyco"/>
</dbReference>
<gene>
    <name evidence="2" type="ORF">C4532_05950</name>
</gene>